<organism evidence="1 2">
    <name type="scientific">Salinimicrobium marinum</name>
    <dbReference type="NCBI Taxonomy" id="680283"/>
    <lineage>
        <taxon>Bacteria</taxon>
        <taxon>Pseudomonadati</taxon>
        <taxon>Bacteroidota</taxon>
        <taxon>Flavobacteriia</taxon>
        <taxon>Flavobacteriales</taxon>
        <taxon>Flavobacteriaceae</taxon>
        <taxon>Salinimicrobium</taxon>
    </lineage>
</organism>
<dbReference type="RefSeq" id="WP_229793665.1">
    <property type="nucleotide sequence ID" value="NZ_BMXB01000002.1"/>
</dbReference>
<dbReference type="Proteomes" id="UP000610456">
    <property type="component" value="Unassembled WGS sequence"/>
</dbReference>
<dbReference type="AlphaFoldDB" id="A0A918S971"/>
<reference evidence="1" key="1">
    <citation type="journal article" date="2014" name="Int. J. Syst. Evol. Microbiol.">
        <title>Complete genome sequence of Corynebacterium casei LMG S-19264T (=DSM 44701T), isolated from a smear-ripened cheese.</title>
        <authorList>
            <consortium name="US DOE Joint Genome Institute (JGI-PGF)"/>
            <person name="Walter F."/>
            <person name="Albersmeier A."/>
            <person name="Kalinowski J."/>
            <person name="Ruckert C."/>
        </authorList>
    </citation>
    <scope>NUCLEOTIDE SEQUENCE</scope>
    <source>
        <strain evidence="1">KCTC 12719</strain>
    </source>
</reference>
<gene>
    <name evidence="1" type="ORF">GCM10007103_11060</name>
</gene>
<sequence length="105" mass="12042">MKLITKYGLIFLVSLLLFPSAVKLAHFFANHEHTYCNHYSEGHFHEKNLDCELFKFQQAPISSAALFSYEFHIPDIENSKPVSAYIFLSDHQKLPFSLRGPPSLA</sequence>
<protein>
    <submittedName>
        <fullName evidence="1">Uncharacterized protein</fullName>
    </submittedName>
</protein>
<proteinExistence type="predicted"/>
<reference evidence="1" key="2">
    <citation type="submission" date="2020-09" db="EMBL/GenBank/DDBJ databases">
        <authorList>
            <person name="Sun Q."/>
            <person name="Kim S."/>
        </authorList>
    </citation>
    <scope>NUCLEOTIDE SEQUENCE</scope>
    <source>
        <strain evidence="1">KCTC 12719</strain>
    </source>
</reference>
<evidence type="ECO:0000313" key="1">
    <source>
        <dbReference type="EMBL" id="GHA31285.1"/>
    </source>
</evidence>
<keyword evidence="2" id="KW-1185">Reference proteome</keyword>
<dbReference type="EMBL" id="BMXB01000002">
    <property type="protein sequence ID" value="GHA31285.1"/>
    <property type="molecule type" value="Genomic_DNA"/>
</dbReference>
<accession>A0A918S971</accession>
<comment type="caution">
    <text evidence="1">The sequence shown here is derived from an EMBL/GenBank/DDBJ whole genome shotgun (WGS) entry which is preliminary data.</text>
</comment>
<name>A0A918S971_9FLAO</name>
<evidence type="ECO:0000313" key="2">
    <source>
        <dbReference type="Proteomes" id="UP000610456"/>
    </source>
</evidence>